<feature type="transmembrane region" description="Helical" evidence="7">
    <location>
        <begin position="220"/>
        <end position="239"/>
    </location>
</feature>
<dbReference type="PANTHER" id="PTHR45649:SF28">
    <property type="entry name" value="TRANSPORTER, PUTATIVE (EUROFUNG)-RELATED"/>
    <property type="match status" value="1"/>
</dbReference>
<evidence type="ECO:0000256" key="3">
    <source>
        <dbReference type="ARBA" id="ARBA00022692"/>
    </source>
</evidence>
<keyword evidence="3 7" id="KW-0812">Transmembrane</keyword>
<feature type="compositionally biased region" description="Basic and acidic residues" evidence="6">
    <location>
        <begin position="274"/>
        <end position="286"/>
    </location>
</feature>
<dbReference type="Pfam" id="PF13520">
    <property type="entry name" value="AA_permease_2"/>
    <property type="match status" value="1"/>
</dbReference>
<keyword evidence="9" id="KW-1185">Reference proteome</keyword>
<evidence type="ECO:0000313" key="8">
    <source>
        <dbReference type="EMBL" id="KAL0572661.1"/>
    </source>
</evidence>
<comment type="caution">
    <text evidence="8">The sequence shown here is derived from an EMBL/GenBank/DDBJ whole genome shotgun (WGS) entry which is preliminary data.</text>
</comment>
<feature type="transmembrane region" description="Helical" evidence="7">
    <location>
        <begin position="43"/>
        <end position="62"/>
    </location>
</feature>
<feature type="transmembrane region" description="Helical" evidence="7">
    <location>
        <begin position="119"/>
        <end position="139"/>
    </location>
</feature>
<protein>
    <submittedName>
        <fullName evidence="8">Uncharacterized protein</fullName>
    </submittedName>
</protein>
<proteinExistence type="predicted"/>
<feature type="transmembrane region" description="Helical" evidence="7">
    <location>
        <begin position="16"/>
        <end position="36"/>
    </location>
</feature>
<feature type="transmembrane region" description="Helical" evidence="7">
    <location>
        <begin position="68"/>
        <end position="90"/>
    </location>
</feature>
<accession>A0ABR3FBI0</accession>
<keyword evidence="2" id="KW-0813">Transport</keyword>
<reference evidence="8 9" key="1">
    <citation type="submission" date="2024-02" db="EMBL/GenBank/DDBJ databases">
        <title>A draft genome for the cacao thread blight pathogen Marasmius crinis-equi.</title>
        <authorList>
            <person name="Cohen S.P."/>
            <person name="Baruah I.K."/>
            <person name="Amoako-Attah I."/>
            <person name="Bukari Y."/>
            <person name="Meinhardt L.W."/>
            <person name="Bailey B.A."/>
        </authorList>
    </citation>
    <scope>NUCLEOTIDE SEQUENCE [LARGE SCALE GENOMIC DNA]</scope>
    <source>
        <strain evidence="8 9">GH-76</strain>
    </source>
</reference>
<organism evidence="8 9">
    <name type="scientific">Marasmius crinis-equi</name>
    <dbReference type="NCBI Taxonomy" id="585013"/>
    <lineage>
        <taxon>Eukaryota</taxon>
        <taxon>Fungi</taxon>
        <taxon>Dikarya</taxon>
        <taxon>Basidiomycota</taxon>
        <taxon>Agaricomycotina</taxon>
        <taxon>Agaricomycetes</taxon>
        <taxon>Agaricomycetidae</taxon>
        <taxon>Agaricales</taxon>
        <taxon>Marasmiineae</taxon>
        <taxon>Marasmiaceae</taxon>
        <taxon>Marasmius</taxon>
    </lineage>
</organism>
<sequence length="286" mass="30812">MAEEVHNPTVDLPRAMVWQIPIGLLTGVVFLLPILFTLPDVATLLAVPTGQPIGLMFTLIMGSKGGGFGMWFIIFVIGLFCAISICCAASRATWAFARDRALPLSTFFSHVHARTQTPLNAYLLSTLVQLLLGLIYLGSSTAFNAFVGVAVMCLGASNAMAIAVSLANGRRDVRDSPFSLGKYGKGLGVSLNVVAVLWIAFEIVLFSMPAVRPVTKSTMNYASVVFVGFGVISAIWYMISGRYHYKGPPEPKEFIENGHGEREKDESSSASASENKDDVVEIEKAP</sequence>
<feature type="transmembrane region" description="Helical" evidence="7">
    <location>
        <begin position="145"/>
        <end position="166"/>
    </location>
</feature>
<feature type="transmembrane region" description="Helical" evidence="7">
    <location>
        <begin position="187"/>
        <end position="208"/>
    </location>
</feature>
<evidence type="ECO:0000256" key="1">
    <source>
        <dbReference type="ARBA" id="ARBA00004141"/>
    </source>
</evidence>
<gene>
    <name evidence="8" type="ORF">V5O48_009302</name>
</gene>
<feature type="compositionally biased region" description="Basic and acidic residues" evidence="6">
    <location>
        <begin position="250"/>
        <end position="267"/>
    </location>
</feature>
<evidence type="ECO:0000256" key="7">
    <source>
        <dbReference type="SAM" id="Phobius"/>
    </source>
</evidence>
<dbReference type="InterPro" id="IPR002293">
    <property type="entry name" value="AA/rel_permease1"/>
</dbReference>
<evidence type="ECO:0000313" key="9">
    <source>
        <dbReference type="Proteomes" id="UP001465976"/>
    </source>
</evidence>
<dbReference type="Proteomes" id="UP001465976">
    <property type="component" value="Unassembled WGS sequence"/>
</dbReference>
<dbReference type="PANTHER" id="PTHR45649">
    <property type="entry name" value="AMINO-ACID PERMEASE BAT1"/>
    <property type="match status" value="1"/>
</dbReference>
<dbReference type="Gene3D" id="1.20.1740.10">
    <property type="entry name" value="Amino acid/polyamine transporter I"/>
    <property type="match status" value="1"/>
</dbReference>
<evidence type="ECO:0000256" key="5">
    <source>
        <dbReference type="ARBA" id="ARBA00023136"/>
    </source>
</evidence>
<comment type="subcellular location">
    <subcellularLocation>
        <location evidence="1">Membrane</location>
        <topology evidence="1">Multi-pass membrane protein</topology>
    </subcellularLocation>
</comment>
<feature type="region of interest" description="Disordered" evidence="6">
    <location>
        <begin position="250"/>
        <end position="286"/>
    </location>
</feature>
<keyword evidence="5 7" id="KW-0472">Membrane</keyword>
<evidence type="ECO:0000256" key="2">
    <source>
        <dbReference type="ARBA" id="ARBA00022448"/>
    </source>
</evidence>
<name>A0ABR3FBI0_9AGAR</name>
<keyword evidence="4 7" id="KW-1133">Transmembrane helix</keyword>
<evidence type="ECO:0000256" key="4">
    <source>
        <dbReference type="ARBA" id="ARBA00022989"/>
    </source>
</evidence>
<dbReference type="EMBL" id="JBAHYK010000600">
    <property type="protein sequence ID" value="KAL0572661.1"/>
    <property type="molecule type" value="Genomic_DNA"/>
</dbReference>
<evidence type="ECO:0000256" key="6">
    <source>
        <dbReference type="SAM" id="MobiDB-lite"/>
    </source>
</evidence>